<comment type="caution">
    <text evidence="1">The sequence shown here is derived from an EMBL/GenBank/DDBJ whole genome shotgun (WGS) entry which is preliminary data.</text>
</comment>
<name>E4KN81_9LACT</name>
<proteinExistence type="predicted"/>
<dbReference type="STRING" id="908337.HMPREF9257_0058"/>
<evidence type="ECO:0000313" key="1">
    <source>
        <dbReference type="EMBL" id="EFR31743.1"/>
    </source>
</evidence>
<dbReference type="eggNOG" id="ENOG5033JPQ">
    <property type="taxonomic scope" value="Bacteria"/>
</dbReference>
<protein>
    <submittedName>
        <fullName evidence="1">Uncharacterized protein</fullName>
    </submittedName>
</protein>
<dbReference type="EMBL" id="AENN01000006">
    <property type="protein sequence ID" value="EFR31743.1"/>
    <property type="molecule type" value="Genomic_DNA"/>
</dbReference>
<sequence>MTMIEVGASASAILACLTLVTKLFDLIKAVYALIGRLDSMQNHLQVQAQVLKDLQDRVLGVEGKQAVLTNQVKHLYQEVTDLLQEWPERSLRQVSKG</sequence>
<evidence type="ECO:0000313" key="2">
    <source>
        <dbReference type="Proteomes" id="UP000005990"/>
    </source>
</evidence>
<organism evidence="1 2">
    <name type="scientific">Eremococcus coleocola ACS-139-V-Col8</name>
    <dbReference type="NCBI Taxonomy" id="908337"/>
    <lineage>
        <taxon>Bacteria</taxon>
        <taxon>Bacillati</taxon>
        <taxon>Bacillota</taxon>
        <taxon>Bacilli</taxon>
        <taxon>Lactobacillales</taxon>
        <taxon>Aerococcaceae</taxon>
        <taxon>Eremococcus</taxon>
    </lineage>
</organism>
<accession>E4KN81</accession>
<keyword evidence="2" id="KW-1185">Reference proteome</keyword>
<dbReference type="AlphaFoldDB" id="E4KN81"/>
<dbReference type="RefSeq" id="WP_006417875.1">
    <property type="nucleotide sequence ID" value="NZ_AENN01000006.1"/>
</dbReference>
<reference evidence="1 2" key="1">
    <citation type="submission" date="2010-10" db="EMBL/GenBank/DDBJ databases">
        <authorList>
            <person name="Durkin A.S."/>
            <person name="Madupu R."/>
            <person name="Torralba M."/>
            <person name="Gillis M."/>
            <person name="Methe B."/>
            <person name="Sutton G."/>
            <person name="Nelson K.E."/>
        </authorList>
    </citation>
    <scope>NUCLEOTIDE SEQUENCE [LARGE SCALE GENOMIC DNA]</scope>
    <source>
        <strain evidence="1 2">ACS-139-V-Col8</strain>
    </source>
</reference>
<dbReference type="Proteomes" id="UP000005990">
    <property type="component" value="Unassembled WGS sequence"/>
</dbReference>
<gene>
    <name evidence="1" type="ORF">HMPREF9257_0058</name>
</gene>